<protein>
    <submittedName>
        <fullName evidence="3">Uncharacterized protein</fullName>
    </submittedName>
</protein>
<evidence type="ECO:0000256" key="1">
    <source>
        <dbReference type="SAM" id="MobiDB-lite"/>
    </source>
</evidence>
<organism evidence="3 4">
    <name type="scientific">Phytophthora cactorum</name>
    <dbReference type="NCBI Taxonomy" id="29920"/>
    <lineage>
        <taxon>Eukaryota</taxon>
        <taxon>Sar</taxon>
        <taxon>Stramenopiles</taxon>
        <taxon>Oomycota</taxon>
        <taxon>Peronosporomycetes</taxon>
        <taxon>Peronosporales</taxon>
        <taxon>Peronosporaceae</taxon>
        <taxon>Phytophthora</taxon>
    </lineage>
</organism>
<accession>A0A8T1LGW7</accession>
<feature type="region of interest" description="Disordered" evidence="1">
    <location>
        <begin position="47"/>
        <end position="71"/>
    </location>
</feature>
<evidence type="ECO:0000313" key="2">
    <source>
        <dbReference type="EMBL" id="KAG2937837.1"/>
    </source>
</evidence>
<gene>
    <name evidence="2" type="ORF">PC115_g4031</name>
    <name evidence="3" type="ORF">PC117_g3813</name>
</gene>
<evidence type="ECO:0000313" key="3">
    <source>
        <dbReference type="EMBL" id="KAG2951195.1"/>
    </source>
</evidence>
<evidence type="ECO:0000313" key="4">
    <source>
        <dbReference type="Proteomes" id="UP000736787"/>
    </source>
</evidence>
<dbReference type="EMBL" id="RCMI01000072">
    <property type="protein sequence ID" value="KAG2937837.1"/>
    <property type="molecule type" value="Genomic_DNA"/>
</dbReference>
<feature type="compositionally biased region" description="Polar residues" evidence="1">
    <location>
        <begin position="60"/>
        <end position="69"/>
    </location>
</feature>
<reference evidence="3" key="1">
    <citation type="submission" date="2018-10" db="EMBL/GenBank/DDBJ databases">
        <title>Effector identification in a new, highly contiguous assembly of the strawberry crown rot pathogen Phytophthora cactorum.</title>
        <authorList>
            <person name="Armitage A.D."/>
            <person name="Nellist C.F."/>
            <person name="Bates H."/>
            <person name="Vickerstaff R.J."/>
            <person name="Harrison R.J."/>
        </authorList>
    </citation>
    <scope>NUCLEOTIDE SEQUENCE</scope>
    <source>
        <strain evidence="2">4032</strain>
        <strain evidence="3">4040</strain>
    </source>
</reference>
<dbReference type="AlphaFoldDB" id="A0A8T1LGW7"/>
<sequence>MNGDEQGHVEEIPAKLQADSGTRALQCIHCCQAALYGRLSLKGTGRAPEGDMPAAMQPADATTVSSTKPSFDWRPSIEVTCSQRAELM</sequence>
<comment type="caution">
    <text evidence="3">The sequence shown here is derived from an EMBL/GenBank/DDBJ whole genome shotgun (WGS) entry which is preliminary data.</text>
</comment>
<dbReference type="Proteomes" id="UP000774804">
    <property type="component" value="Unassembled WGS sequence"/>
</dbReference>
<proteinExistence type="predicted"/>
<name>A0A8T1LGW7_9STRA</name>
<dbReference type="Proteomes" id="UP000736787">
    <property type="component" value="Unassembled WGS sequence"/>
</dbReference>
<dbReference type="EMBL" id="RCMK01000056">
    <property type="protein sequence ID" value="KAG2951195.1"/>
    <property type="molecule type" value="Genomic_DNA"/>
</dbReference>